<comment type="caution">
    <text evidence="1">The sequence shown here is derived from an EMBL/GenBank/DDBJ whole genome shotgun (WGS) entry which is preliminary data.</text>
</comment>
<organism evidence="1 2">
    <name type="scientific">Mycolicibacterium novocastrense</name>
    <name type="common">Mycobacterium novocastrense</name>
    <dbReference type="NCBI Taxonomy" id="59813"/>
    <lineage>
        <taxon>Bacteria</taxon>
        <taxon>Bacillati</taxon>
        <taxon>Actinomycetota</taxon>
        <taxon>Actinomycetes</taxon>
        <taxon>Mycobacteriales</taxon>
        <taxon>Mycobacteriaceae</taxon>
        <taxon>Mycolicibacterium</taxon>
    </lineage>
</organism>
<keyword evidence="2" id="KW-1185">Reference proteome</keyword>
<reference evidence="1 2" key="1">
    <citation type="journal article" date="2016" name="Genome Announc.">
        <title>Draft Genome Sequences of Five Rapidly Growing Mycobacterium Species, M. thermoresistibile, M. fortuitum subsp. acetamidolyticum, M. canariasense, M. brisbanense, and M. novocastrense.</title>
        <authorList>
            <person name="Katahira K."/>
            <person name="Ogura Y."/>
            <person name="Gotoh Y."/>
            <person name="Hayashi T."/>
        </authorList>
    </citation>
    <scope>NUCLEOTIDE SEQUENCE [LARGE SCALE GENOMIC DNA]</scope>
    <source>
        <strain evidence="1 2">JCM18114</strain>
    </source>
</reference>
<gene>
    <name evidence="1" type="ORF">RMCN_2179</name>
</gene>
<proteinExistence type="predicted"/>
<sequence length="109" mass="11591">MGQVVRGAGPPGGAGLMFAPGTCEFCQAAMHSPILPGLHQPPVPETPSEVWDWSQHTPVRWSHTSPAVHCAFAGGAVNSEVDKSTALHTEASKSTGAVFRNFISMRLRR</sequence>
<evidence type="ECO:0000313" key="2">
    <source>
        <dbReference type="Proteomes" id="UP000069773"/>
    </source>
</evidence>
<accession>A0ABQ0KHQ6</accession>
<dbReference type="Proteomes" id="UP000069773">
    <property type="component" value="Unassembled WGS sequence"/>
</dbReference>
<name>A0ABQ0KHQ6_MYCNV</name>
<protein>
    <submittedName>
        <fullName evidence="1">ABC-type transport system</fullName>
    </submittedName>
</protein>
<dbReference type="EMBL" id="BCTA01000028">
    <property type="protein sequence ID" value="GAT09046.1"/>
    <property type="molecule type" value="Genomic_DNA"/>
</dbReference>
<evidence type="ECO:0000313" key="1">
    <source>
        <dbReference type="EMBL" id="GAT09046.1"/>
    </source>
</evidence>